<reference evidence="2 3" key="1">
    <citation type="submission" date="2017-11" db="EMBL/GenBank/DDBJ databases">
        <title>Comparitive Functional Genomics of Dry Heat Resistant strains isolated from the Viking Spacecraft.</title>
        <authorList>
            <person name="Seuylemezian A."/>
            <person name="Cooper K."/>
            <person name="Vaishampayan P."/>
        </authorList>
    </citation>
    <scope>NUCLEOTIDE SEQUENCE [LARGE SCALE GENOMIC DNA]</scope>
    <source>
        <strain evidence="2 3">V1-29</strain>
    </source>
</reference>
<name>A0A2N5M1J5_9BACI</name>
<dbReference type="Proteomes" id="UP000234748">
    <property type="component" value="Unassembled WGS sequence"/>
</dbReference>
<accession>A0A2N5M1J5</accession>
<dbReference type="OrthoDB" id="9815041at2"/>
<feature type="domain" description="N-acetyltransferase" evidence="1">
    <location>
        <begin position="4"/>
        <end position="151"/>
    </location>
</feature>
<dbReference type="CDD" id="cd04301">
    <property type="entry name" value="NAT_SF"/>
    <property type="match status" value="1"/>
</dbReference>
<organism evidence="2 3">
    <name type="scientific">Peribacillus deserti</name>
    <dbReference type="NCBI Taxonomy" id="673318"/>
    <lineage>
        <taxon>Bacteria</taxon>
        <taxon>Bacillati</taxon>
        <taxon>Bacillota</taxon>
        <taxon>Bacilli</taxon>
        <taxon>Bacillales</taxon>
        <taxon>Bacillaceae</taxon>
        <taxon>Peribacillus</taxon>
    </lineage>
</organism>
<dbReference type="InterPro" id="IPR016181">
    <property type="entry name" value="Acyl_CoA_acyltransferase"/>
</dbReference>
<sequence length="151" mass="17769">MKEYEFKLMGELSEKLLNELLIESRKEGFNFVWRLLADYHSGENTFNMNGEALFGVYHQEHLIALGGVNQDPYSYKEGVGRLRRFYVKKEFRRAGIGKSLVHYIINHSKLHFTYLVLNTDTKEADRFYQAIGFQVNSHFPNTTHFLQVRNT</sequence>
<evidence type="ECO:0000313" key="2">
    <source>
        <dbReference type="EMBL" id="PLT28230.1"/>
    </source>
</evidence>
<dbReference type="GO" id="GO:0016747">
    <property type="term" value="F:acyltransferase activity, transferring groups other than amino-acyl groups"/>
    <property type="evidence" value="ECO:0007669"/>
    <property type="project" value="InterPro"/>
</dbReference>
<dbReference type="Pfam" id="PF13508">
    <property type="entry name" value="Acetyltransf_7"/>
    <property type="match status" value="1"/>
</dbReference>
<dbReference type="EMBL" id="PGUY01000063">
    <property type="protein sequence ID" value="PLT28230.1"/>
    <property type="molecule type" value="Genomic_DNA"/>
</dbReference>
<protein>
    <submittedName>
        <fullName evidence="2">GNAT family N-acetyltransferase</fullName>
    </submittedName>
</protein>
<keyword evidence="2" id="KW-0808">Transferase</keyword>
<dbReference type="InterPro" id="IPR000182">
    <property type="entry name" value="GNAT_dom"/>
</dbReference>
<keyword evidence="3" id="KW-1185">Reference proteome</keyword>
<dbReference type="RefSeq" id="WP_101645170.1">
    <property type="nucleotide sequence ID" value="NZ_PGUY01000063.1"/>
</dbReference>
<dbReference type="Gene3D" id="3.40.630.30">
    <property type="match status" value="1"/>
</dbReference>
<evidence type="ECO:0000313" key="3">
    <source>
        <dbReference type="Proteomes" id="UP000234748"/>
    </source>
</evidence>
<dbReference type="PROSITE" id="PS51186">
    <property type="entry name" value="GNAT"/>
    <property type="match status" value="1"/>
</dbReference>
<proteinExistence type="predicted"/>
<gene>
    <name evidence="2" type="ORF">CUU66_20020</name>
</gene>
<comment type="caution">
    <text evidence="2">The sequence shown here is derived from an EMBL/GenBank/DDBJ whole genome shotgun (WGS) entry which is preliminary data.</text>
</comment>
<evidence type="ECO:0000259" key="1">
    <source>
        <dbReference type="PROSITE" id="PS51186"/>
    </source>
</evidence>
<dbReference type="SUPFAM" id="SSF55729">
    <property type="entry name" value="Acyl-CoA N-acyltransferases (Nat)"/>
    <property type="match status" value="1"/>
</dbReference>
<dbReference type="AlphaFoldDB" id="A0A2N5M1J5"/>